<dbReference type="EnsemblMetazoa" id="BGLB020285-RB">
    <property type="protein sequence ID" value="BGLB020285-PB"/>
    <property type="gene ID" value="BGLB020285"/>
</dbReference>
<dbReference type="KEGG" id="bgt:106061647"/>
<accession>A0A2C9KJ66</accession>
<sequence length="269" mass="30668">MAFAGDEIGQVDNWGQVETQESEDDEAHPEKWTEQCTKHPGHTSYIDVDKLSLNDLPINHRHELFLNLVKVAAFLTFKIIVNKTSLNRPEFWPDSKKPYPFQKNAIVDKLRCASGRVWGILKYVDGIKDGEKQCSSFPTCPCKKCRLSETPRTTWWKITARTAAHVIYDDSEAEHACCTMFYDRSDSEVVELDNITVPYVNVEFDTAKLTLYTCDPEIAERLTQQLKNFNDIWDKMCELNSDAVSGVDKCVFVISHPHGMTKKLVLVSG</sequence>
<reference evidence="2" key="1">
    <citation type="submission" date="2020-05" db="UniProtKB">
        <authorList>
            <consortium name="EnsemblMetazoa"/>
        </authorList>
    </citation>
    <scope>IDENTIFICATION</scope>
    <source>
        <strain evidence="2">BB02</strain>
    </source>
</reference>
<feature type="region of interest" description="Disordered" evidence="1">
    <location>
        <begin position="1"/>
        <end position="36"/>
    </location>
</feature>
<proteinExistence type="predicted"/>
<dbReference type="VEuPathDB" id="VectorBase:BGLB020285"/>
<organism evidence="2 3">
    <name type="scientific">Biomphalaria glabrata</name>
    <name type="common">Bloodfluke planorb</name>
    <name type="synonym">Freshwater snail</name>
    <dbReference type="NCBI Taxonomy" id="6526"/>
    <lineage>
        <taxon>Eukaryota</taxon>
        <taxon>Metazoa</taxon>
        <taxon>Spiralia</taxon>
        <taxon>Lophotrochozoa</taxon>
        <taxon>Mollusca</taxon>
        <taxon>Gastropoda</taxon>
        <taxon>Heterobranchia</taxon>
        <taxon>Euthyneura</taxon>
        <taxon>Panpulmonata</taxon>
        <taxon>Hygrophila</taxon>
        <taxon>Lymnaeoidea</taxon>
        <taxon>Planorbidae</taxon>
        <taxon>Biomphalaria</taxon>
    </lineage>
</organism>
<dbReference type="AlphaFoldDB" id="A0A2C9KJ66"/>
<name>A0A2C9KJ66_BIOGL</name>
<dbReference type="VEuPathDB" id="VectorBase:BGLAX_047128"/>
<evidence type="ECO:0000256" key="1">
    <source>
        <dbReference type="SAM" id="MobiDB-lite"/>
    </source>
</evidence>
<evidence type="ECO:0000313" key="2">
    <source>
        <dbReference type="EnsemblMetazoa" id="BGLB020285-PA"/>
    </source>
</evidence>
<dbReference type="Proteomes" id="UP000076420">
    <property type="component" value="Unassembled WGS sequence"/>
</dbReference>
<gene>
    <name evidence="2" type="primary">106061647</name>
</gene>
<evidence type="ECO:0000313" key="3">
    <source>
        <dbReference type="Proteomes" id="UP000076420"/>
    </source>
</evidence>
<dbReference type="EnsemblMetazoa" id="BGLB020285-RA">
    <property type="protein sequence ID" value="BGLB020285-PA"/>
    <property type="gene ID" value="BGLB020285"/>
</dbReference>
<protein>
    <submittedName>
        <fullName evidence="2">Uncharacterized protein</fullName>
    </submittedName>
</protein>